<proteinExistence type="predicted"/>
<sequence>MWAVLILSCYFSVIAFAAICPSNEISDAIRQAAISSHNNFRSQLAQGQSTLRGGARAATAKNMYRLNYDCAIEATAQAWANNCQFQHSTSNFRNGAGENLFMTSAVNANQQSAMTQAATLWWKELADFGGISSSDTTLTMSAFNTGIGHWSQMAWAKTTTIGCGVKSCPSQGMTIVVCQYKVAGNFINQPVYEIGTPCQVDRDCTTYANSKCDTTTRLCFLGNSSTVIPAPPSSPSSSPPSGTCADLANNCAANSGLCNNNLANNCAANSGLCNNSNYYDLMTQKCALTCRRCTPSNNNNNNNPAPTCVDSNAASCASWALNGFCTSQFYTAAQKQQYCAKSCNFC</sequence>
<dbReference type="Proteomes" id="UP000887580">
    <property type="component" value="Unplaced"/>
</dbReference>
<evidence type="ECO:0000313" key="2">
    <source>
        <dbReference type="WBParaSite" id="PS1159_v2.g6636.t1"/>
    </source>
</evidence>
<name>A0AC35GLN0_9BILA</name>
<reference evidence="2" key="1">
    <citation type="submission" date="2022-11" db="UniProtKB">
        <authorList>
            <consortium name="WormBaseParasite"/>
        </authorList>
    </citation>
    <scope>IDENTIFICATION</scope>
</reference>
<organism evidence="1 2">
    <name type="scientific">Panagrolaimus sp. PS1159</name>
    <dbReference type="NCBI Taxonomy" id="55785"/>
    <lineage>
        <taxon>Eukaryota</taxon>
        <taxon>Metazoa</taxon>
        <taxon>Ecdysozoa</taxon>
        <taxon>Nematoda</taxon>
        <taxon>Chromadorea</taxon>
        <taxon>Rhabditida</taxon>
        <taxon>Tylenchina</taxon>
        <taxon>Panagrolaimomorpha</taxon>
        <taxon>Panagrolaimoidea</taxon>
        <taxon>Panagrolaimidae</taxon>
        <taxon>Panagrolaimus</taxon>
    </lineage>
</organism>
<dbReference type="WBParaSite" id="PS1159_v2.g6636.t1">
    <property type="protein sequence ID" value="PS1159_v2.g6636.t1"/>
    <property type="gene ID" value="PS1159_v2.g6636"/>
</dbReference>
<accession>A0AC35GLN0</accession>
<protein>
    <submittedName>
        <fullName evidence="2">ShKT domain-containing protein</fullName>
    </submittedName>
</protein>
<evidence type="ECO:0000313" key="1">
    <source>
        <dbReference type="Proteomes" id="UP000887580"/>
    </source>
</evidence>